<accession>A0A6J3MFT2</accession>
<reference evidence="2" key="1">
    <citation type="submission" date="2020-01" db="EMBL/GenBank/DDBJ databases">
        <authorList>
            <consortium name="DOE Joint Genome Institute"/>
            <person name="Haridas S."/>
            <person name="Albert R."/>
            <person name="Binder M."/>
            <person name="Bloem J."/>
            <person name="Labutti K."/>
            <person name="Salamov A."/>
            <person name="Andreopoulos B."/>
            <person name="Baker S.E."/>
            <person name="Barry K."/>
            <person name="Bills G."/>
            <person name="Bluhm B.H."/>
            <person name="Cannon C."/>
            <person name="Castanera R."/>
            <person name="Culley D.E."/>
            <person name="Daum C."/>
            <person name="Ezra D."/>
            <person name="Gonzalez J.B."/>
            <person name="Henrissat B."/>
            <person name="Kuo A."/>
            <person name="Liang C."/>
            <person name="Lipzen A."/>
            <person name="Lutzoni F."/>
            <person name="Magnuson J."/>
            <person name="Mondo S."/>
            <person name="Nolan M."/>
            <person name="Ohm R."/>
            <person name="Pangilinan J."/>
            <person name="Park H.-J."/>
            <person name="Ramirez L."/>
            <person name="Alfaro M."/>
            <person name="Sun H."/>
            <person name="Tritt A."/>
            <person name="Yoshinaga Y."/>
            <person name="Zwiers L.-H."/>
            <person name="Turgeon B.G."/>
            <person name="Goodwin S.B."/>
            <person name="Spatafora J.W."/>
            <person name="Crous P.W."/>
            <person name="Grigoriev I.V."/>
        </authorList>
    </citation>
    <scope>NUCLEOTIDE SEQUENCE</scope>
    <source>
        <strain evidence="2">CBS 342.82</strain>
    </source>
</reference>
<dbReference type="OrthoDB" id="5282002at2759"/>
<gene>
    <name evidence="2" type="ORF">K489DRAFT_408356</name>
</gene>
<name>A0A6J3MFT2_9PEZI</name>
<dbReference type="Proteomes" id="UP000504637">
    <property type="component" value="Unplaced"/>
</dbReference>
<keyword evidence="1" id="KW-1185">Reference proteome</keyword>
<organism evidence="2">
    <name type="scientific">Dissoconium aciculare CBS 342.82</name>
    <dbReference type="NCBI Taxonomy" id="1314786"/>
    <lineage>
        <taxon>Eukaryota</taxon>
        <taxon>Fungi</taxon>
        <taxon>Dikarya</taxon>
        <taxon>Ascomycota</taxon>
        <taxon>Pezizomycotina</taxon>
        <taxon>Dothideomycetes</taxon>
        <taxon>Dothideomycetidae</taxon>
        <taxon>Mycosphaerellales</taxon>
        <taxon>Dissoconiaceae</taxon>
        <taxon>Dissoconium</taxon>
    </lineage>
</organism>
<evidence type="ECO:0000313" key="1">
    <source>
        <dbReference type="Proteomes" id="UP000504637"/>
    </source>
</evidence>
<proteinExistence type="predicted"/>
<dbReference type="RefSeq" id="XP_033462778.1">
    <property type="nucleotide sequence ID" value="XM_033607470.1"/>
</dbReference>
<evidence type="ECO:0000313" key="2">
    <source>
        <dbReference type="RefSeq" id="XP_033462778.1"/>
    </source>
</evidence>
<dbReference type="GeneID" id="54365270"/>
<dbReference type="AlphaFoldDB" id="A0A6J3MFT2"/>
<protein>
    <submittedName>
        <fullName evidence="2">Uncharacterized protein</fullName>
    </submittedName>
</protein>
<reference evidence="2" key="2">
    <citation type="submission" date="2020-04" db="EMBL/GenBank/DDBJ databases">
        <authorList>
            <consortium name="NCBI Genome Project"/>
        </authorList>
    </citation>
    <scope>NUCLEOTIDE SEQUENCE</scope>
    <source>
        <strain evidence="2">CBS 342.82</strain>
    </source>
</reference>
<reference evidence="2" key="3">
    <citation type="submission" date="2025-08" db="UniProtKB">
        <authorList>
            <consortium name="RefSeq"/>
        </authorList>
    </citation>
    <scope>IDENTIFICATION</scope>
    <source>
        <strain evidence="2">CBS 342.82</strain>
    </source>
</reference>
<sequence>MPESLQFTPLNPNVVTRKEFTENLVSVPVPSDANPEWKDTCLKMQSLYRKLAYHEAMAPNFQQTYMTPANSKNRVYFMWDFVGRTLAWPSQYLYMLLHNVSSKDTTSKQARQIWAEIYGRNVMAGGLIIDDKPGMLNQMMESTYPGMSKDHPEFGEDILKEAEVLFKGDKA</sequence>